<feature type="domain" description="Amidase" evidence="1">
    <location>
        <begin position="15"/>
        <end position="58"/>
    </location>
</feature>
<evidence type="ECO:0000313" key="2">
    <source>
        <dbReference type="EMBL" id="MPC78627.1"/>
    </source>
</evidence>
<protein>
    <submittedName>
        <fullName evidence="2">Fatty-acid amide hydrolase 2</fullName>
    </submittedName>
</protein>
<proteinExistence type="predicted"/>
<dbReference type="GO" id="GO:0012505">
    <property type="term" value="C:endomembrane system"/>
    <property type="evidence" value="ECO:0007669"/>
    <property type="project" value="TreeGrafter"/>
</dbReference>
<dbReference type="PANTHER" id="PTHR43372:SF4">
    <property type="entry name" value="FATTY-ACID AMIDE HYDROLASE 2"/>
    <property type="match status" value="1"/>
</dbReference>
<evidence type="ECO:0000259" key="1">
    <source>
        <dbReference type="Pfam" id="PF01425"/>
    </source>
</evidence>
<dbReference type="Gene3D" id="3.90.1300.10">
    <property type="entry name" value="Amidase signature (AS) domain"/>
    <property type="match status" value="1"/>
</dbReference>
<organism evidence="2 3">
    <name type="scientific">Portunus trituberculatus</name>
    <name type="common">Swimming crab</name>
    <name type="synonym">Neptunus trituberculatus</name>
    <dbReference type="NCBI Taxonomy" id="210409"/>
    <lineage>
        <taxon>Eukaryota</taxon>
        <taxon>Metazoa</taxon>
        <taxon>Ecdysozoa</taxon>
        <taxon>Arthropoda</taxon>
        <taxon>Crustacea</taxon>
        <taxon>Multicrustacea</taxon>
        <taxon>Malacostraca</taxon>
        <taxon>Eumalacostraca</taxon>
        <taxon>Eucarida</taxon>
        <taxon>Decapoda</taxon>
        <taxon>Pleocyemata</taxon>
        <taxon>Brachyura</taxon>
        <taxon>Eubrachyura</taxon>
        <taxon>Portunoidea</taxon>
        <taxon>Portunidae</taxon>
        <taxon>Portuninae</taxon>
        <taxon>Portunus</taxon>
    </lineage>
</organism>
<keyword evidence="2" id="KW-0378">Hydrolase</keyword>
<reference evidence="2 3" key="1">
    <citation type="submission" date="2019-05" db="EMBL/GenBank/DDBJ databases">
        <title>Another draft genome of Portunus trituberculatus and its Hox gene families provides insights of decapod evolution.</title>
        <authorList>
            <person name="Jeong J.-H."/>
            <person name="Song I."/>
            <person name="Kim S."/>
            <person name="Choi T."/>
            <person name="Kim D."/>
            <person name="Ryu S."/>
            <person name="Kim W."/>
        </authorList>
    </citation>
    <scope>NUCLEOTIDE SEQUENCE [LARGE SCALE GENOMIC DNA]</scope>
    <source>
        <tissue evidence="2">Muscle</tissue>
    </source>
</reference>
<dbReference type="InterPro" id="IPR023631">
    <property type="entry name" value="Amidase_dom"/>
</dbReference>
<evidence type="ECO:0000313" key="3">
    <source>
        <dbReference type="Proteomes" id="UP000324222"/>
    </source>
</evidence>
<dbReference type="AlphaFoldDB" id="A0A5B7IAV3"/>
<dbReference type="EMBL" id="VSRR010048930">
    <property type="protein sequence ID" value="MPC78627.1"/>
    <property type="molecule type" value="Genomic_DNA"/>
</dbReference>
<accession>A0A5B7IAV3</accession>
<dbReference type="InterPro" id="IPR036928">
    <property type="entry name" value="AS_sf"/>
</dbReference>
<dbReference type="OrthoDB" id="6336362at2759"/>
<dbReference type="GO" id="GO:0016787">
    <property type="term" value="F:hydrolase activity"/>
    <property type="evidence" value="ECO:0007669"/>
    <property type="project" value="UniProtKB-KW"/>
</dbReference>
<dbReference type="SUPFAM" id="SSF75304">
    <property type="entry name" value="Amidase signature (AS) enzymes"/>
    <property type="match status" value="1"/>
</dbReference>
<dbReference type="Pfam" id="PF01425">
    <property type="entry name" value="Amidase"/>
    <property type="match status" value="1"/>
</dbReference>
<name>A0A5B7IAV3_PORTR</name>
<dbReference type="InterPro" id="IPR052739">
    <property type="entry name" value="FAAH2"/>
</dbReference>
<sequence length="81" mass="8472">MPAVAPFHGELHCFWKDMSFTAIASATELPCTSVPLGLSKEGLPLGLQIITTPGNDHLSLAVAAALEDKFGGWVSPSPIIV</sequence>
<gene>
    <name evidence="2" type="primary">FAAH2_3</name>
    <name evidence="2" type="ORF">E2C01_073119</name>
</gene>
<dbReference type="Proteomes" id="UP000324222">
    <property type="component" value="Unassembled WGS sequence"/>
</dbReference>
<dbReference type="PANTHER" id="PTHR43372">
    <property type="entry name" value="FATTY-ACID AMIDE HYDROLASE"/>
    <property type="match status" value="1"/>
</dbReference>
<keyword evidence="3" id="KW-1185">Reference proteome</keyword>
<comment type="caution">
    <text evidence="2">The sequence shown here is derived from an EMBL/GenBank/DDBJ whole genome shotgun (WGS) entry which is preliminary data.</text>
</comment>